<dbReference type="Pfam" id="PF05794">
    <property type="entry name" value="Tcp11"/>
    <property type="match status" value="1"/>
</dbReference>
<organism evidence="3 4">
    <name type="scientific">Cichlidogyrus casuarinus</name>
    <dbReference type="NCBI Taxonomy" id="1844966"/>
    <lineage>
        <taxon>Eukaryota</taxon>
        <taxon>Metazoa</taxon>
        <taxon>Spiralia</taxon>
        <taxon>Lophotrochozoa</taxon>
        <taxon>Platyhelminthes</taxon>
        <taxon>Monogenea</taxon>
        <taxon>Monopisthocotylea</taxon>
        <taxon>Dactylogyridea</taxon>
        <taxon>Ancyrocephalidae</taxon>
        <taxon>Cichlidogyrus</taxon>
    </lineage>
</organism>
<keyword evidence="4" id="KW-1185">Reference proteome</keyword>
<accession>A0ABD2PUM5</accession>
<evidence type="ECO:0000313" key="4">
    <source>
        <dbReference type="Proteomes" id="UP001626550"/>
    </source>
</evidence>
<comment type="caution">
    <text evidence="3">The sequence shown here is derived from an EMBL/GenBank/DDBJ whole genome shotgun (WGS) entry which is preliminary data.</text>
</comment>
<dbReference type="Proteomes" id="UP001626550">
    <property type="component" value="Unassembled WGS sequence"/>
</dbReference>
<evidence type="ECO:0000313" key="3">
    <source>
        <dbReference type="EMBL" id="KAL3311174.1"/>
    </source>
</evidence>
<comment type="similarity">
    <text evidence="1">Belongs to the TCP11 family.</text>
</comment>
<keyword evidence="2" id="KW-0812">Transmembrane</keyword>
<dbReference type="EMBL" id="JBJKFK010002395">
    <property type="protein sequence ID" value="KAL3311174.1"/>
    <property type="molecule type" value="Genomic_DNA"/>
</dbReference>
<dbReference type="PANTHER" id="PTHR12832:SF11">
    <property type="entry name" value="LD23868P"/>
    <property type="match status" value="1"/>
</dbReference>
<feature type="transmembrane region" description="Helical" evidence="2">
    <location>
        <begin position="111"/>
        <end position="133"/>
    </location>
</feature>
<gene>
    <name evidence="3" type="ORF">Ciccas_010246</name>
</gene>
<reference evidence="3 4" key="1">
    <citation type="submission" date="2024-11" db="EMBL/GenBank/DDBJ databases">
        <title>Adaptive evolution of stress response genes in parasites aligns with host niche diversity.</title>
        <authorList>
            <person name="Hahn C."/>
            <person name="Resl P."/>
        </authorList>
    </citation>
    <scope>NUCLEOTIDE SEQUENCE [LARGE SCALE GENOMIC DNA]</scope>
    <source>
        <strain evidence="3">EGGRZ-B1_66</strain>
        <tissue evidence="3">Body</tissue>
    </source>
</reference>
<name>A0ABD2PUM5_9PLAT</name>
<dbReference type="AlphaFoldDB" id="A0ABD2PUM5"/>
<keyword evidence="2" id="KW-0472">Membrane</keyword>
<keyword evidence="2" id="KW-1133">Transmembrane helix</keyword>
<protein>
    <submittedName>
        <fullName evidence="3">Uncharacterized protein</fullName>
    </submittedName>
</protein>
<dbReference type="InterPro" id="IPR008862">
    <property type="entry name" value="Tcp11"/>
</dbReference>
<proteinExistence type="inferred from homology"/>
<evidence type="ECO:0000256" key="1">
    <source>
        <dbReference type="ARBA" id="ARBA00010954"/>
    </source>
</evidence>
<sequence length="182" mass="20729">MDMANYTISKMRSSIRQQAVQYEKENFAKLLDTQRQAGFDGLQATKIWLRIAYDRLVQKLANETGTVPENRSNIPVPNLILAEAYILLMYTELDFNFPETLMMDKDRMDRLANRLTVLVCLASLVLFTSTLVAQHFSLNSDGELDVGNHWQSLKNCIKNHCRNIISLHMEEGFKAGKGANLS</sequence>
<dbReference type="PANTHER" id="PTHR12832">
    <property type="entry name" value="TESTIS-SPECIFIC PROTEIN PBS13 T-COMPLEX 11"/>
    <property type="match status" value="1"/>
</dbReference>
<evidence type="ECO:0000256" key="2">
    <source>
        <dbReference type="SAM" id="Phobius"/>
    </source>
</evidence>